<keyword evidence="2" id="KW-1185">Reference proteome</keyword>
<comment type="caution">
    <text evidence="1">The sequence shown here is derived from an EMBL/GenBank/DDBJ whole genome shotgun (WGS) entry which is preliminary data.</text>
</comment>
<accession>A0A7Z7BA38</accession>
<name>A0A7Z7BA38_9BURK</name>
<proteinExistence type="predicted"/>
<evidence type="ECO:0000313" key="2">
    <source>
        <dbReference type="Proteomes" id="UP000198900"/>
    </source>
</evidence>
<organism evidence="1 2">
    <name type="scientific">Paraburkholderia steynii</name>
    <dbReference type="NCBI Taxonomy" id="1245441"/>
    <lineage>
        <taxon>Bacteria</taxon>
        <taxon>Pseudomonadati</taxon>
        <taxon>Pseudomonadota</taxon>
        <taxon>Betaproteobacteria</taxon>
        <taxon>Burkholderiales</taxon>
        <taxon>Burkholderiaceae</taxon>
        <taxon>Paraburkholderia</taxon>
    </lineage>
</organism>
<dbReference type="EMBL" id="FNDI01000015">
    <property type="protein sequence ID" value="SDI34606.1"/>
    <property type="molecule type" value="Genomic_DNA"/>
</dbReference>
<protein>
    <submittedName>
        <fullName evidence="1">Uncharacterized protein</fullName>
    </submittedName>
</protein>
<dbReference type="AlphaFoldDB" id="A0A7Z7BA38"/>
<gene>
    <name evidence="1" type="ORF">SAMN04487926_115138</name>
</gene>
<reference evidence="1" key="1">
    <citation type="submission" date="2016-10" db="EMBL/GenBank/DDBJ databases">
        <authorList>
            <person name="Varghese N."/>
            <person name="Submissions S."/>
        </authorList>
    </citation>
    <scope>NUCLEOTIDE SEQUENCE [LARGE SCALE GENOMIC DNA]</scope>
    <source>
        <strain evidence="1">YR281</strain>
    </source>
</reference>
<evidence type="ECO:0000313" key="1">
    <source>
        <dbReference type="EMBL" id="SDI34606.1"/>
    </source>
</evidence>
<dbReference type="Proteomes" id="UP000198900">
    <property type="component" value="Unassembled WGS sequence"/>
</dbReference>
<sequence length="221" mass="24550">MEACDERAGTLLLAYRRVSNRIKRSVGKSIEWKMKILRNVRRFPVSRTLFTLTAVAILAGCDTIPSTQSNTATPTQKQALAAEIVKFGIEGDVSNSSSIAQTFNVTFTIKDRYQALIGGDSTEWYRVFQKQRSFTPGSTYTLRFHKGKLSDASLDLNVNAAYCLTPNDVQEVIPAHYRGQGKLAGIVGIFEPTGEKLKNSTMFSFTPDNSCLKSVSFWSRT</sequence>